<accession>A0A9Q8P4Z8</accession>
<dbReference type="InterPro" id="IPR046468">
    <property type="entry name" value="Spt20-like_SEP"/>
</dbReference>
<feature type="compositionally biased region" description="Low complexity" evidence="1">
    <location>
        <begin position="433"/>
        <end position="467"/>
    </location>
</feature>
<feature type="compositionally biased region" description="Low complexity" evidence="1">
    <location>
        <begin position="807"/>
        <end position="818"/>
    </location>
</feature>
<dbReference type="AlphaFoldDB" id="A0A9Q8P4Z8"/>
<dbReference type="RefSeq" id="XP_047757613.1">
    <property type="nucleotide sequence ID" value="XM_047901664.1"/>
</dbReference>
<feature type="region of interest" description="Disordered" evidence="1">
    <location>
        <begin position="304"/>
        <end position="331"/>
    </location>
</feature>
<dbReference type="OrthoDB" id="1932706at2759"/>
<dbReference type="EMBL" id="CP090164">
    <property type="protein sequence ID" value="UJO13247.1"/>
    <property type="molecule type" value="Genomic_DNA"/>
</dbReference>
<proteinExistence type="predicted"/>
<feature type="region of interest" description="Disordered" evidence="1">
    <location>
        <begin position="528"/>
        <end position="580"/>
    </location>
</feature>
<evidence type="ECO:0000256" key="1">
    <source>
        <dbReference type="SAM" id="MobiDB-lite"/>
    </source>
</evidence>
<organism evidence="3 4">
    <name type="scientific">Passalora fulva</name>
    <name type="common">Tomato leaf mold</name>
    <name type="synonym">Cladosporium fulvum</name>
    <dbReference type="NCBI Taxonomy" id="5499"/>
    <lineage>
        <taxon>Eukaryota</taxon>
        <taxon>Fungi</taxon>
        <taxon>Dikarya</taxon>
        <taxon>Ascomycota</taxon>
        <taxon>Pezizomycotina</taxon>
        <taxon>Dothideomycetes</taxon>
        <taxon>Dothideomycetidae</taxon>
        <taxon>Mycosphaerellales</taxon>
        <taxon>Mycosphaerellaceae</taxon>
        <taxon>Fulvia</taxon>
    </lineage>
</organism>
<reference evidence="3" key="2">
    <citation type="journal article" date="2022" name="Microb. Genom.">
        <title>A chromosome-scale genome assembly of the tomato pathogen Cladosporium fulvum reveals a compartmentalized genome architecture and the presence of a dispensable chromosome.</title>
        <authorList>
            <person name="Zaccaron A.Z."/>
            <person name="Chen L.H."/>
            <person name="Samaras A."/>
            <person name="Stergiopoulos I."/>
        </authorList>
    </citation>
    <scope>NUCLEOTIDE SEQUENCE</scope>
    <source>
        <strain evidence="3">Race5_Kim</strain>
    </source>
</reference>
<dbReference type="GeneID" id="71982394"/>
<feature type="domain" description="Spt20-like SEP" evidence="2">
    <location>
        <begin position="62"/>
        <end position="300"/>
    </location>
</feature>
<sequence>MATAAVARPGNALRARRDAPRPLPMKRPSAAGDDMAPGAKKRKMEEPYVITKEHILRKFAGKPPSLVLYLEQHYFKFDNQESTYTYDSPMKAFLEHLRKQTIPHSLIENLLSENITFYDGCLIVEVHNNRLSDKKDKARNDSATEGQVKFSMHNYNNYVTPSPFTPYPKKASESERAEKAAAEEASAKERKKAGKDKDNKAPTVATIVMFPTQLSQHKEQVLLMNTLASEMKSRQTPSSANPTTPQLAVPPAQLGAGTEKKMCIDAQDMYEFERDVLLATQPPLYLAPVKTPQEADRVLNMLAHPLHSDAPPSPKTRKRTSAEMAADDAQAADAERRMLIMDERNKPSVPGASDAAGNAHNIGVSRFKSILFAREKAEEQERAKKEADAAAATKKRQEDEARAQAQAQREHQAEQSKKLMMQRQELARRQQQEHQMQQRMAQQQQQLHAHPQQGNVMMSQQQQQNFQHPSSMPQSSPVVRNQTPMMSNSSPMVPQNGFPMTATSSQGAGSPVRPTTAVMPNPNVAMARQASQQQAGSRNGTPQMAQSTPHMGGAMQNRQPSQTPRMPHGSPAPGTPAVAGMDNMAMQASGLTGAQMAMLRQQQANQQQQAMMNAGSPGQQNPATMTPEQIQRLHQQNQMRQQMMQNPALQSQMMQQRQAMMMRQQQQLQLLNQQRMMAQTQAHAGSPHPGMQQTPQMGHAHPQQGGGGMNQQQAQMMAQRQALQQANKTLTEVASQYGGYNNIPPQVIAGLPPNCQVLLQRQKQQSQQTMRAQQMAMRAQQAAQSGQAVASGQADPDYMQTLRQHQAMLAAQQQAQQNGQGGQQGGQMGGGMSMAQHSMNFPNQHGQQGGGDLSSQFAAMQNALNRSNGGMG</sequence>
<feature type="region of interest" description="Disordered" evidence="1">
    <location>
        <begin position="807"/>
        <end position="854"/>
    </location>
</feature>
<feature type="compositionally biased region" description="Basic and acidic residues" evidence="1">
    <location>
        <begin position="395"/>
        <end position="417"/>
    </location>
</feature>
<feature type="compositionally biased region" description="Polar residues" evidence="1">
    <location>
        <begin position="616"/>
        <end position="626"/>
    </location>
</feature>
<dbReference type="Proteomes" id="UP000756132">
    <property type="component" value="Chromosome 2"/>
</dbReference>
<feature type="compositionally biased region" description="Gly residues" evidence="1">
    <location>
        <begin position="819"/>
        <end position="832"/>
    </location>
</feature>
<dbReference type="KEGG" id="ffu:CLAFUR5_02516"/>
<feature type="region of interest" description="Disordered" evidence="1">
    <location>
        <begin position="232"/>
        <end position="251"/>
    </location>
</feature>
<feature type="compositionally biased region" description="Polar residues" evidence="1">
    <location>
        <begin position="468"/>
        <end position="479"/>
    </location>
</feature>
<name>A0A9Q8P4Z8_PASFU</name>
<feature type="region of interest" description="Disordered" evidence="1">
    <location>
        <begin position="161"/>
        <end position="200"/>
    </location>
</feature>
<reference evidence="3" key="1">
    <citation type="submission" date="2021-12" db="EMBL/GenBank/DDBJ databases">
        <authorList>
            <person name="Zaccaron A."/>
            <person name="Stergiopoulos I."/>
        </authorList>
    </citation>
    <scope>NUCLEOTIDE SEQUENCE</scope>
    <source>
        <strain evidence="3">Race5_Kim</strain>
    </source>
</reference>
<gene>
    <name evidence="3" type="ORF">CLAFUR5_02516</name>
</gene>
<feature type="region of interest" description="Disordered" evidence="1">
    <location>
        <begin position="379"/>
        <end position="479"/>
    </location>
</feature>
<feature type="region of interest" description="Disordered" evidence="1">
    <location>
        <begin position="1"/>
        <end position="43"/>
    </location>
</feature>
<feature type="region of interest" description="Disordered" evidence="1">
    <location>
        <begin position="680"/>
        <end position="714"/>
    </location>
</feature>
<feature type="compositionally biased region" description="Low complexity" evidence="1">
    <location>
        <begin position="598"/>
        <end position="614"/>
    </location>
</feature>
<evidence type="ECO:0000313" key="4">
    <source>
        <dbReference type="Proteomes" id="UP000756132"/>
    </source>
</evidence>
<evidence type="ECO:0000313" key="3">
    <source>
        <dbReference type="EMBL" id="UJO13247.1"/>
    </source>
</evidence>
<feature type="compositionally biased region" description="Low complexity" evidence="1">
    <location>
        <begin position="322"/>
        <end position="331"/>
    </location>
</feature>
<keyword evidence="4" id="KW-1185">Reference proteome</keyword>
<feature type="compositionally biased region" description="Basic and acidic residues" evidence="1">
    <location>
        <begin position="170"/>
        <end position="188"/>
    </location>
</feature>
<evidence type="ECO:0000259" key="2">
    <source>
        <dbReference type="Pfam" id="PF12090"/>
    </source>
</evidence>
<feature type="compositionally biased region" description="Polar residues" evidence="1">
    <location>
        <begin position="234"/>
        <end position="246"/>
    </location>
</feature>
<feature type="compositionally biased region" description="Basic and acidic residues" evidence="1">
    <location>
        <begin position="379"/>
        <end position="388"/>
    </location>
</feature>
<feature type="compositionally biased region" description="Polar residues" evidence="1">
    <location>
        <begin position="536"/>
        <end position="549"/>
    </location>
</feature>
<feature type="region of interest" description="Disordered" evidence="1">
    <location>
        <begin position="598"/>
        <end position="626"/>
    </location>
</feature>
<dbReference type="Pfam" id="PF12090">
    <property type="entry name" value="Spt20_SEP"/>
    <property type="match status" value="1"/>
</dbReference>
<protein>
    <recommendedName>
        <fullName evidence="2">Spt20-like SEP domain-containing protein</fullName>
    </recommendedName>
</protein>